<dbReference type="Proteomes" id="UP001500359">
    <property type="component" value="Unassembled WGS sequence"/>
</dbReference>
<keyword evidence="11" id="KW-0456">Lyase</keyword>
<evidence type="ECO:0000256" key="1">
    <source>
        <dbReference type="ARBA" id="ARBA00001966"/>
    </source>
</evidence>
<dbReference type="Pfam" id="PF04055">
    <property type="entry name" value="Radical_SAM"/>
    <property type="match status" value="1"/>
</dbReference>
<dbReference type="RefSeq" id="WP_343855833.1">
    <property type="nucleotide sequence ID" value="NZ_BAAAFD010000001.1"/>
</dbReference>
<keyword evidence="3" id="KW-0004">4Fe-4S</keyword>
<dbReference type="EC" id="4.1.99.22" evidence="2"/>
<keyword evidence="7" id="KW-0408">Iron</keyword>
<keyword evidence="15" id="KW-1185">Reference proteome</keyword>
<dbReference type="NCBIfam" id="TIGR02666">
    <property type="entry name" value="moaA"/>
    <property type="match status" value="1"/>
</dbReference>
<evidence type="ECO:0000256" key="3">
    <source>
        <dbReference type="ARBA" id="ARBA00022485"/>
    </source>
</evidence>
<dbReference type="SFLD" id="SFLDG01386">
    <property type="entry name" value="main_SPASM_domain-containing"/>
    <property type="match status" value="1"/>
</dbReference>
<evidence type="ECO:0000259" key="13">
    <source>
        <dbReference type="PROSITE" id="PS51918"/>
    </source>
</evidence>
<dbReference type="PROSITE" id="PS51918">
    <property type="entry name" value="RADICAL_SAM"/>
    <property type="match status" value="1"/>
</dbReference>
<name>A0ABP3WN33_9ALTE</name>
<keyword evidence="5" id="KW-0479">Metal-binding</keyword>
<keyword evidence="6" id="KW-0547">Nucleotide-binding</keyword>
<gene>
    <name evidence="14" type="primary">moaA_1</name>
    <name evidence="14" type="ORF">GCM10009114_02660</name>
</gene>
<dbReference type="InterPro" id="IPR000385">
    <property type="entry name" value="MoaA_NifB_PqqE_Fe-S-bd_CS"/>
</dbReference>
<dbReference type="SFLD" id="SFLDG01383">
    <property type="entry name" value="cyclic_pyranopterin_phosphate"/>
    <property type="match status" value="1"/>
</dbReference>
<comment type="cofactor">
    <cofactor evidence="1">
        <name>[4Fe-4S] cluster</name>
        <dbReference type="ChEBI" id="CHEBI:49883"/>
    </cofactor>
</comment>
<dbReference type="InterPro" id="IPR040064">
    <property type="entry name" value="MoaA-like"/>
</dbReference>
<evidence type="ECO:0000313" key="14">
    <source>
        <dbReference type="EMBL" id="GAA0852502.1"/>
    </source>
</evidence>
<dbReference type="PROSITE" id="PS01305">
    <property type="entry name" value="MOAA_NIFB_PQQE"/>
    <property type="match status" value="1"/>
</dbReference>
<comment type="catalytic activity">
    <reaction evidence="12">
        <text>GTP + AH2 + S-adenosyl-L-methionine = (8S)-3',8-cyclo-7,8-dihydroguanosine 5'-triphosphate + 5'-deoxyadenosine + L-methionine + A + H(+)</text>
        <dbReference type="Rhea" id="RHEA:49576"/>
        <dbReference type="ChEBI" id="CHEBI:13193"/>
        <dbReference type="ChEBI" id="CHEBI:15378"/>
        <dbReference type="ChEBI" id="CHEBI:17319"/>
        <dbReference type="ChEBI" id="CHEBI:17499"/>
        <dbReference type="ChEBI" id="CHEBI:37565"/>
        <dbReference type="ChEBI" id="CHEBI:57844"/>
        <dbReference type="ChEBI" id="CHEBI:59789"/>
        <dbReference type="ChEBI" id="CHEBI:131766"/>
        <dbReference type="EC" id="4.1.99.22"/>
    </reaction>
</comment>
<dbReference type="InterPro" id="IPR007197">
    <property type="entry name" value="rSAM"/>
</dbReference>
<evidence type="ECO:0000256" key="2">
    <source>
        <dbReference type="ARBA" id="ARBA00012167"/>
    </source>
</evidence>
<organism evidence="14 15">
    <name type="scientific">Aliiglaciecola litoralis</name>
    <dbReference type="NCBI Taxonomy" id="582857"/>
    <lineage>
        <taxon>Bacteria</taxon>
        <taxon>Pseudomonadati</taxon>
        <taxon>Pseudomonadota</taxon>
        <taxon>Gammaproteobacteria</taxon>
        <taxon>Alteromonadales</taxon>
        <taxon>Alteromonadaceae</taxon>
        <taxon>Aliiglaciecola</taxon>
    </lineage>
</organism>
<keyword evidence="8" id="KW-0411">Iron-sulfur</keyword>
<keyword evidence="9" id="KW-0342">GTP-binding</keyword>
<evidence type="ECO:0000256" key="10">
    <source>
        <dbReference type="ARBA" id="ARBA00023150"/>
    </source>
</evidence>
<dbReference type="SUPFAM" id="SSF102114">
    <property type="entry name" value="Radical SAM enzymes"/>
    <property type="match status" value="1"/>
</dbReference>
<evidence type="ECO:0000256" key="5">
    <source>
        <dbReference type="ARBA" id="ARBA00022723"/>
    </source>
</evidence>
<dbReference type="InterPro" id="IPR050105">
    <property type="entry name" value="MoCo_biosynth_MoaA/MoaC"/>
</dbReference>
<dbReference type="InterPro" id="IPR013785">
    <property type="entry name" value="Aldolase_TIM"/>
</dbReference>
<evidence type="ECO:0000256" key="7">
    <source>
        <dbReference type="ARBA" id="ARBA00023004"/>
    </source>
</evidence>
<comment type="caution">
    <text evidence="14">The sequence shown here is derived from an EMBL/GenBank/DDBJ whole genome shotgun (WGS) entry which is preliminary data.</text>
</comment>
<proteinExistence type="predicted"/>
<dbReference type="SMART" id="SM00729">
    <property type="entry name" value="Elp3"/>
    <property type="match status" value="1"/>
</dbReference>
<evidence type="ECO:0000313" key="15">
    <source>
        <dbReference type="Proteomes" id="UP001500359"/>
    </source>
</evidence>
<dbReference type="SFLD" id="SFLDS00029">
    <property type="entry name" value="Radical_SAM"/>
    <property type="match status" value="1"/>
</dbReference>
<dbReference type="InterPro" id="IPR010505">
    <property type="entry name" value="MoaA_twitch"/>
</dbReference>
<sequence>MLEDKFGRRFHYLRLSITDVCNFSCEYCLPDGYQCDSDRDFLSQQEIQRICTGFARLGTSKIRLTGGEPSLRKDLPEIIEICAKTPGIKHVAMTTNGYRLPQQIHRWVDAGLNSLNVSIDSLDPRQFASITGNDKLDTILQGIDIAISLGIKVKVNGVLMRQYNGNDIDSFLAWIKHKPVTFRLIELMQTGNNLTFFNQQHVAAQPIKETLLEQGWQLKQRALTAGPAQEFQHPDYQGEIGLIMPYGKDFCATCNRLRISATGKLHLCLFAEQGLDIRPYLSMDSDSAFEQQLVELLGDKEASHWLDQGMTGATQHLAMLGG</sequence>
<dbReference type="Gene3D" id="3.20.20.70">
    <property type="entry name" value="Aldolase class I"/>
    <property type="match status" value="1"/>
</dbReference>
<dbReference type="CDD" id="cd21117">
    <property type="entry name" value="Twitch_MoaA"/>
    <property type="match status" value="1"/>
</dbReference>
<dbReference type="PANTHER" id="PTHR22960">
    <property type="entry name" value="MOLYBDOPTERIN COFACTOR SYNTHESIS PROTEIN A"/>
    <property type="match status" value="1"/>
</dbReference>
<reference evidence="15" key="1">
    <citation type="journal article" date="2019" name="Int. J. Syst. Evol. Microbiol.">
        <title>The Global Catalogue of Microorganisms (GCM) 10K type strain sequencing project: providing services to taxonomists for standard genome sequencing and annotation.</title>
        <authorList>
            <consortium name="The Broad Institute Genomics Platform"/>
            <consortium name="The Broad Institute Genome Sequencing Center for Infectious Disease"/>
            <person name="Wu L."/>
            <person name="Ma J."/>
        </authorList>
    </citation>
    <scope>NUCLEOTIDE SEQUENCE [LARGE SCALE GENOMIC DNA]</scope>
    <source>
        <strain evidence="15">JCM 15896</strain>
    </source>
</reference>
<dbReference type="InterPro" id="IPR013483">
    <property type="entry name" value="MoaA"/>
</dbReference>
<dbReference type="InterPro" id="IPR006638">
    <property type="entry name" value="Elp3/MiaA/NifB-like_rSAM"/>
</dbReference>
<dbReference type="PANTHER" id="PTHR22960:SF28">
    <property type="entry name" value="GTP 3',8-CYCLASE"/>
    <property type="match status" value="1"/>
</dbReference>
<evidence type="ECO:0000256" key="11">
    <source>
        <dbReference type="ARBA" id="ARBA00023239"/>
    </source>
</evidence>
<dbReference type="SFLD" id="SFLDG01067">
    <property type="entry name" value="SPASM/twitch_domain_containing"/>
    <property type="match status" value="1"/>
</dbReference>
<feature type="domain" description="Radical SAM core" evidence="13">
    <location>
        <begin position="5"/>
        <end position="228"/>
    </location>
</feature>
<accession>A0ABP3WN33</accession>
<dbReference type="Pfam" id="PF06463">
    <property type="entry name" value="Mob_synth_C"/>
    <property type="match status" value="1"/>
</dbReference>
<evidence type="ECO:0000256" key="4">
    <source>
        <dbReference type="ARBA" id="ARBA00022691"/>
    </source>
</evidence>
<evidence type="ECO:0000256" key="6">
    <source>
        <dbReference type="ARBA" id="ARBA00022741"/>
    </source>
</evidence>
<dbReference type="CDD" id="cd01335">
    <property type="entry name" value="Radical_SAM"/>
    <property type="match status" value="1"/>
</dbReference>
<keyword evidence="4" id="KW-0949">S-adenosyl-L-methionine</keyword>
<dbReference type="EMBL" id="BAAAFD010000001">
    <property type="protein sequence ID" value="GAA0852502.1"/>
    <property type="molecule type" value="Genomic_DNA"/>
</dbReference>
<evidence type="ECO:0000256" key="8">
    <source>
        <dbReference type="ARBA" id="ARBA00023014"/>
    </source>
</evidence>
<protein>
    <recommendedName>
        <fullName evidence="2">GTP 3',8-cyclase</fullName>
        <ecNumber evidence="2">4.1.99.22</ecNumber>
    </recommendedName>
</protein>
<dbReference type="InterPro" id="IPR058240">
    <property type="entry name" value="rSAM_sf"/>
</dbReference>
<evidence type="ECO:0000256" key="12">
    <source>
        <dbReference type="ARBA" id="ARBA00048697"/>
    </source>
</evidence>
<keyword evidence="10" id="KW-0501">Molybdenum cofactor biosynthesis</keyword>
<evidence type="ECO:0000256" key="9">
    <source>
        <dbReference type="ARBA" id="ARBA00023134"/>
    </source>
</evidence>